<evidence type="ECO:0000313" key="1">
    <source>
        <dbReference type="EMBL" id="MDT0342342.1"/>
    </source>
</evidence>
<keyword evidence="2" id="KW-1185">Reference proteome</keyword>
<dbReference type="RefSeq" id="WP_311703479.1">
    <property type="nucleotide sequence ID" value="NZ_JAVREL010000003.1"/>
</dbReference>
<evidence type="ECO:0000313" key="2">
    <source>
        <dbReference type="Proteomes" id="UP001183246"/>
    </source>
</evidence>
<accession>A0ABU2MLN8</accession>
<comment type="caution">
    <text evidence="1">The sequence shown here is derived from an EMBL/GenBank/DDBJ whole genome shotgun (WGS) entry which is preliminary data.</text>
</comment>
<dbReference type="EMBL" id="JAVREL010000003">
    <property type="protein sequence ID" value="MDT0342342.1"/>
    <property type="molecule type" value="Genomic_DNA"/>
</dbReference>
<sequence>MGPLLGRAARPPVGVLVSIEVDASTVRRGDQIMVGGQALLVLDMMSLARGGKRLHFASGESLTMSSTTVLWAARRINPRLARRR</sequence>
<organism evidence="1 2">
    <name type="scientific">Streptomyces litchfieldiae</name>
    <dbReference type="NCBI Taxonomy" id="3075543"/>
    <lineage>
        <taxon>Bacteria</taxon>
        <taxon>Bacillati</taxon>
        <taxon>Actinomycetota</taxon>
        <taxon>Actinomycetes</taxon>
        <taxon>Kitasatosporales</taxon>
        <taxon>Streptomycetaceae</taxon>
        <taxon>Streptomyces</taxon>
    </lineage>
</organism>
<gene>
    <name evidence="1" type="ORF">RM590_06840</name>
</gene>
<proteinExistence type="predicted"/>
<protein>
    <submittedName>
        <fullName evidence="1">Uncharacterized protein</fullName>
    </submittedName>
</protein>
<dbReference type="Proteomes" id="UP001183246">
    <property type="component" value="Unassembled WGS sequence"/>
</dbReference>
<name>A0ABU2MLN8_9ACTN</name>
<reference evidence="2" key="1">
    <citation type="submission" date="2023-07" db="EMBL/GenBank/DDBJ databases">
        <title>30 novel species of actinomycetes from the DSMZ collection.</title>
        <authorList>
            <person name="Nouioui I."/>
        </authorList>
    </citation>
    <scope>NUCLEOTIDE SEQUENCE [LARGE SCALE GENOMIC DNA]</scope>
    <source>
        <strain evidence="2">DSM 44938</strain>
    </source>
</reference>